<evidence type="ECO:0000313" key="3">
    <source>
        <dbReference type="Proteomes" id="UP001156831"/>
    </source>
</evidence>
<dbReference type="Proteomes" id="UP001156831">
    <property type="component" value="Unassembled WGS sequence"/>
</dbReference>
<dbReference type="InterPro" id="IPR029068">
    <property type="entry name" value="Glyas_Bleomycin-R_OHBP_Dase"/>
</dbReference>
<dbReference type="InterPro" id="IPR037523">
    <property type="entry name" value="VOC_core"/>
</dbReference>
<dbReference type="PROSITE" id="PS51819">
    <property type="entry name" value="VOC"/>
    <property type="match status" value="1"/>
</dbReference>
<comment type="caution">
    <text evidence="2">The sequence shown here is derived from an EMBL/GenBank/DDBJ whole genome shotgun (WGS) entry which is preliminary data.</text>
</comment>
<feature type="domain" description="VOC" evidence="1">
    <location>
        <begin position="5"/>
        <end position="122"/>
    </location>
</feature>
<accession>A0ABT6JM76</accession>
<dbReference type="InterPro" id="IPR004360">
    <property type="entry name" value="Glyas_Fos-R_dOase_dom"/>
</dbReference>
<dbReference type="RefSeq" id="WP_280602725.1">
    <property type="nucleotide sequence ID" value="NZ_JARXRN010000028.1"/>
</dbReference>
<proteinExistence type="predicted"/>
<dbReference type="Gene3D" id="3.10.180.10">
    <property type="entry name" value="2,3-Dihydroxybiphenyl 1,2-Dioxygenase, domain 1"/>
    <property type="match status" value="1"/>
</dbReference>
<gene>
    <name evidence="2" type="ORF">QFW80_14695</name>
</gene>
<reference evidence="2 3" key="1">
    <citation type="submission" date="2023-04" db="EMBL/GenBank/DDBJ databases">
        <title>Luteimonas sp. M1R5S18.</title>
        <authorList>
            <person name="Sun J.-Q."/>
        </authorList>
    </citation>
    <scope>NUCLEOTIDE SEQUENCE [LARGE SCALE GENOMIC DNA]</scope>
    <source>
        <strain evidence="2 3">M1R5S18</strain>
    </source>
</reference>
<organism evidence="2 3">
    <name type="scientific">Luteimonas rhizosphaericola</name>
    <dbReference type="NCBI Taxonomy" id="3042024"/>
    <lineage>
        <taxon>Bacteria</taxon>
        <taxon>Pseudomonadati</taxon>
        <taxon>Pseudomonadota</taxon>
        <taxon>Gammaproteobacteria</taxon>
        <taxon>Lysobacterales</taxon>
        <taxon>Lysobacteraceae</taxon>
        <taxon>Luteimonas</taxon>
    </lineage>
</organism>
<dbReference type="SUPFAM" id="SSF54593">
    <property type="entry name" value="Glyoxalase/Bleomycin resistance protein/Dihydroxybiphenyl dioxygenase"/>
    <property type="match status" value="1"/>
</dbReference>
<sequence>MPGPTFRAVVPMLRTPDLDRALAFYCGPLGFSLLRRSDADGWASVARDGVELMLATTHTQPAAGAATVSLYVRLADAAAVDALWATLEGHARVSYPPETFAYGMREFGIHDPDGTLLQFGAPAAPPC</sequence>
<name>A0ABT6JM76_9GAMM</name>
<keyword evidence="3" id="KW-1185">Reference proteome</keyword>
<evidence type="ECO:0000313" key="2">
    <source>
        <dbReference type="EMBL" id="MDH5831767.1"/>
    </source>
</evidence>
<dbReference type="EMBL" id="JARXRN010000028">
    <property type="protein sequence ID" value="MDH5831767.1"/>
    <property type="molecule type" value="Genomic_DNA"/>
</dbReference>
<protein>
    <submittedName>
        <fullName evidence="2">VOC family protein</fullName>
    </submittedName>
</protein>
<dbReference type="Pfam" id="PF00903">
    <property type="entry name" value="Glyoxalase"/>
    <property type="match status" value="1"/>
</dbReference>
<evidence type="ECO:0000259" key="1">
    <source>
        <dbReference type="PROSITE" id="PS51819"/>
    </source>
</evidence>